<dbReference type="EMBL" id="LXQA011031279">
    <property type="protein sequence ID" value="MCI81943.1"/>
    <property type="molecule type" value="Genomic_DNA"/>
</dbReference>
<name>A0A392V3C6_9FABA</name>
<proteinExistence type="predicted"/>
<feature type="non-terminal residue" evidence="1">
    <location>
        <position position="1"/>
    </location>
</feature>
<dbReference type="Proteomes" id="UP000265520">
    <property type="component" value="Unassembled WGS sequence"/>
</dbReference>
<reference evidence="1 2" key="1">
    <citation type="journal article" date="2018" name="Front. Plant Sci.">
        <title>Red Clover (Trifolium pratense) and Zigzag Clover (T. medium) - A Picture of Genomic Similarities and Differences.</title>
        <authorList>
            <person name="Dluhosova J."/>
            <person name="Istvanek J."/>
            <person name="Nedelnik J."/>
            <person name="Repkova J."/>
        </authorList>
    </citation>
    <scope>NUCLEOTIDE SEQUENCE [LARGE SCALE GENOMIC DNA]</scope>
    <source>
        <strain evidence="2">cv. 10/8</strain>
        <tissue evidence="1">Leaf</tissue>
    </source>
</reference>
<comment type="caution">
    <text evidence="1">The sequence shown here is derived from an EMBL/GenBank/DDBJ whole genome shotgun (WGS) entry which is preliminary data.</text>
</comment>
<accession>A0A392V3C6</accession>
<dbReference type="AlphaFoldDB" id="A0A392V3C6"/>
<sequence length="59" mass="6360">PPQATPLPHQRNCSVLPVQSTMHSLFTNSESEVERAQTGNTFAGEGVEECSSVIALFND</sequence>
<protein>
    <submittedName>
        <fullName evidence="1">Uncharacterized protein</fullName>
    </submittedName>
</protein>
<evidence type="ECO:0000313" key="1">
    <source>
        <dbReference type="EMBL" id="MCI81943.1"/>
    </source>
</evidence>
<evidence type="ECO:0000313" key="2">
    <source>
        <dbReference type="Proteomes" id="UP000265520"/>
    </source>
</evidence>
<keyword evidence="2" id="KW-1185">Reference proteome</keyword>
<organism evidence="1 2">
    <name type="scientific">Trifolium medium</name>
    <dbReference type="NCBI Taxonomy" id="97028"/>
    <lineage>
        <taxon>Eukaryota</taxon>
        <taxon>Viridiplantae</taxon>
        <taxon>Streptophyta</taxon>
        <taxon>Embryophyta</taxon>
        <taxon>Tracheophyta</taxon>
        <taxon>Spermatophyta</taxon>
        <taxon>Magnoliopsida</taxon>
        <taxon>eudicotyledons</taxon>
        <taxon>Gunneridae</taxon>
        <taxon>Pentapetalae</taxon>
        <taxon>rosids</taxon>
        <taxon>fabids</taxon>
        <taxon>Fabales</taxon>
        <taxon>Fabaceae</taxon>
        <taxon>Papilionoideae</taxon>
        <taxon>50 kb inversion clade</taxon>
        <taxon>NPAAA clade</taxon>
        <taxon>Hologalegina</taxon>
        <taxon>IRL clade</taxon>
        <taxon>Trifolieae</taxon>
        <taxon>Trifolium</taxon>
    </lineage>
</organism>